<name>A0ABR2XX99_9PEZI</name>
<dbReference type="EMBL" id="JARVKM010000016">
    <property type="protein sequence ID" value="KAK9778444.1"/>
    <property type="molecule type" value="Genomic_DNA"/>
</dbReference>
<protein>
    <recommendedName>
        <fullName evidence="3">Big-1 domain-containing protein</fullName>
    </recommendedName>
</protein>
<organism evidence="1 2">
    <name type="scientific">Seiridium cardinale</name>
    <dbReference type="NCBI Taxonomy" id="138064"/>
    <lineage>
        <taxon>Eukaryota</taxon>
        <taxon>Fungi</taxon>
        <taxon>Dikarya</taxon>
        <taxon>Ascomycota</taxon>
        <taxon>Pezizomycotina</taxon>
        <taxon>Sordariomycetes</taxon>
        <taxon>Xylariomycetidae</taxon>
        <taxon>Amphisphaeriales</taxon>
        <taxon>Sporocadaceae</taxon>
        <taxon>Seiridium</taxon>
    </lineage>
</organism>
<dbReference type="Proteomes" id="UP001465668">
    <property type="component" value="Unassembled WGS sequence"/>
</dbReference>
<comment type="caution">
    <text evidence="1">The sequence shown here is derived from an EMBL/GenBank/DDBJ whole genome shotgun (WGS) entry which is preliminary data.</text>
</comment>
<sequence length="215" mass="22273">MEPALETLTARGAAEETGEDDCTIFTTSFITAIADPPTVTDTTTTTEIIVVETTLSTLLTSTVIVTALPQLARRACVTATTISVNTMGGDPYASIATVTITDRAPLIIGKTEMNPMTNGSDLPRTTTILSDSKGRPTASLIFHPSPSSPATITTLTDSNGRPTATVTSPGPDETAIVLTSITVIRTSSGEYFAGKFLATLLTLCAARCPSVSLTA</sequence>
<keyword evidence="2" id="KW-1185">Reference proteome</keyword>
<evidence type="ECO:0000313" key="2">
    <source>
        <dbReference type="Proteomes" id="UP001465668"/>
    </source>
</evidence>
<gene>
    <name evidence="1" type="ORF">SCAR479_04846</name>
</gene>
<proteinExistence type="predicted"/>
<evidence type="ECO:0000313" key="1">
    <source>
        <dbReference type="EMBL" id="KAK9778444.1"/>
    </source>
</evidence>
<evidence type="ECO:0008006" key="3">
    <source>
        <dbReference type="Google" id="ProtNLM"/>
    </source>
</evidence>
<reference evidence="1 2" key="1">
    <citation type="submission" date="2024-02" db="EMBL/GenBank/DDBJ databases">
        <title>First draft genome assembly of two strains of Seiridium cardinale.</title>
        <authorList>
            <person name="Emiliani G."/>
            <person name="Scali E."/>
        </authorList>
    </citation>
    <scope>NUCLEOTIDE SEQUENCE [LARGE SCALE GENOMIC DNA]</scope>
    <source>
        <strain evidence="1 2">BM-138-000479</strain>
    </source>
</reference>
<accession>A0ABR2XX99</accession>